<dbReference type="RefSeq" id="WP_190614972.1">
    <property type="nucleotide sequence ID" value="NZ_AP018712.1"/>
</dbReference>
<keyword evidence="6" id="KW-1185">Reference proteome</keyword>
<accession>A0A7G1GCC1</accession>
<protein>
    <recommendedName>
        <fullName evidence="7">Haloacid dehalogenase</fullName>
    </recommendedName>
</protein>
<organism evidence="5 6">
    <name type="scientific">Tepiditoga spiralis</name>
    <dbReference type="NCBI Taxonomy" id="2108365"/>
    <lineage>
        <taxon>Bacteria</taxon>
        <taxon>Thermotogati</taxon>
        <taxon>Thermotogota</taxon>
        <taxon>Thermotogae</taxon>
        <taxon>Petrotogales</taxon>
        <taxon>Petrotogaceae</taxon>
        <taxon>Tepiditoga</taxon>
    </lineage>
</organism>
<evidence type="ECO:0000256" key="2">
    <source>
        <dbReference type="ARBA" id="ARBA00022723"/>
    </source>
</evidence>
<dbReference type="InterPro" id="IPR036412">
    <property type="entry name" value="HAD-like_sf"/>
</dbReference>
<gene>
    <name evidence="5" type="ORF">OSSY52_22600</name>
</gene>
<dbReference type="Gene3D" id="3.40.50.1000">
    <property type="entry name" value="HAD superfamily/HAD-like"/>
    <property type="match status" value="1"/>
</dbReference>
<dbReference type="InterPro" id="IPR023214">
    <property type="entry name" value="HAD_sf"/>
</dbReference>
<dbReference type="InterPro" id="IPR006439">
    <property type="entry name" value="HAD-SF_hydro_IA"/>
</dbReference>
<dbReference type="InParanoid" id="A0A7G1GCC1"/>
<proteinExistence type="predicted"/>
<dbReference type="SFLD" id="SFLDG01129">
    <property type="entry name" value="C1.5:_HAD__Beta-PGM__Phosphata"/>
    <property type="match status" value="1"/>
</dbReference>
<dbReference type="NCBIfam" id="TIGR01549">
    <property type="entry name" value="HAD-SF-IA-v1"/>
    <property type="match status" value="1"/>
</dbReference>
<evidence type="ECO:0008006" key="7">
    <source>
        <dbReference type="Google" id="ProtNLM"/>
    </source>
</evidence>
<evidence type="ECO:0000256" key="3">
    <source>
        <dbReference type="ARBA" id="ARBA00022801"/>
    </source>
</evidence>
<dbReference type="GO" id="GO:0046872">
    <property type="term" value="F:metal ion binding"/>
    <property type="evidence" value="ECO:0007669"/>
    <property type="project" value="UniProtKB-KW"/>
</dbReference>
<dbReference type="KEGG" id="ocy:OSSY52_22600"/>
<keyword evidence="2" id="KW-0479">Metal-binding</keyword>
<evidence type="ECO:0000256" key="4">
    <source>
        <dbReference type="ARBA" id="ARBA00022842"/>
    </source>
</evidence>
<dbReference type="Proteomes" id="UP000516361">
    <property type="component" value="Chromosome"/>
</dbReference>
<dbReference type="PRINTS" id="PR00413">
    <property type="entry name" value="HADHALOGNASE"/>
</dbReference>
<dbReference type="InterPro" id="IPR051400">
    <property type="entry name" value="HAD-like_hydrolase"/>
</dbReference>
<dbReference type="PANTHER" id="PTHR46470">
    <property type="entry name" value="N-ACYLNEURAMINATE-9-PHOSPHATASE"/>
    <property type="match status" value="1"/>
</dbReference>
<dbReference type="SUPFAM" id="SSF56784">
    <property type="entry name" value="HAD-like"/>
    <property type="match status" value="1"/>
</dbReference>
<dbReference type="Gene3D" id="1.10.150.240">
    <property type="entry name" value="Putative phosphatase, domain 2"/>
    <property type="match status" value="1"/>
</dbReference>
<dbReference type="EMBL" id="AP018712">
    <property type="protein sequence ID" value="BBE32119.1"/>
    <property type="molecule type" value="Genomic_DNA"/>
</dbReference>
<keyword evidence="3" id="KW-0378">Hydrolase</keyword>
<evidence type="ECO:0000256" key="1">
    <source>
        <dbReference type="ARBA" id="ARBA00001946"/>
    </source>
</evidence>
<comment type="cofactor">
    <cofactor evidence="1">
        <name>Mg(2+)</name>
        <dbReference type="ChEBI" id="CHEBI:18420"/>
    </cofactor>
</comment>
<dbReference type="GO" id="GO:0044281">
    <property type="term" value="P:small molecule metabolic process"/>
    <property type="evidence" value="ECO:0007669"/>
    <property type="project" value="UniProtKB-ARBA"/>
</dbReference>
<dbReference type="SFLD" id="SFLDS00003">
    <property type="entry name" value="Haloacid_Dehalogenase"/>
    <property type="match status" value="1"/>
</dbReference>
<evidence type="ECO:0000313" key="6">
    <source>
        <dbReference type="Proteomes" id="UP000516361"/>
    </source>
</evidence>
<dbReference type="Pfam" id="PF00702">
    <property type="entry name" value="Hydrolase"/>
    <property type="match status" value="1"/>
</dbReference>
<evidence type="ECO:0000313" key="5">
    <source>
        <dbReference type="EMBL" id="BBE32119.1"/>
    </source>
</evidence>
<dbReference type="PANTHER" id="PTHR46470:SF2">
    <property type="entry name" value="GLYCERALDEHYDE 3-PHOSPHATE PHOSPHATASE"/>
    <property type="match status" value="1"/>
</dbReference>
<name>A0A7G1GCC1_9BACT</name>
<keyword evidence="4" id="KW-0460">Magnesium</keyword>
<dbReference type="InterPro" id="IPR023198">
    <property type="entry name" value="PGP-like_dom2"/>
</dbReference>
<reference evidence="5 6" key="1">
    <citation type="submission" date="2018-06" db="EMBL/GenBank/DDBJ databases">
        <title>Genome sequencing of Oceanotoga sp. sy52.</title>
        <authorList>
            <person name="Mori K."/>
        </authorList>
    </citation>
    <scope>NUCLEOTIDE SEQUENCE [LARGE SCALE GENOMIC DNA]</scope>
    <source>
        <strain evidence="6">sy52</strain>
    </source>
</reference>
<sequence>MIKGIIFDLYGTLIDASSLFKKVAFELSDETNIDPLIIENRIYELYDDIFKNYYLNEFKSERYYYGKLFKKLKEEISFISSIEEIIDFMYESFSKLPLYADVTYLNELRQNGYKIIILSNADSSFVKEGLINNRLFYNELIISEEVKFYKPSKEIFDIALSKSNLRTSEVLFVGDNLDTDIKGGVNAGIKSILIDRDNKYKYALKIKNLYELKKYME</sequence>
<dbReference type="AlphaFoldDB" id="A0A7G1GCC1"/>
<dbReference type="GO" id="GO:0016791">
    <property type="term" value="F:phosphatase activity"/>
    <property type="evidence" value="ECO:0007669"/>
    <property type="project" value="TreeGrafter"/>
</dbReference>